<evidence type="ECO:0000313" key="1">
    <source>
        <dbReference type="EMBL" id="QSS65186.1"/>
    </source>
</evidence>
<gene>
    <name evidence="1" type="ORF">I7I51_06028</name>
</gene>
<dbReference type="VEuPathDB" id="FungiDB:I7I51_06028"/>
<reference evidence="1" key="1">
    <citation type="submission" date="2021-01" db="EMBL/GenBank/DDBJ databases">
        <title>Chromosome-level genome assembly of a human fungal pathogen reveals clustering of transcriptionally co-regulated genes.</title>
        <authorList>
            <person name="Voorhies M."/>
            <person name="Cohen S."/>
            <person name="Shea T.P."/>
            <person name="Petrus S."/>
            <person name="Munoz J.F."/>
            <person name="Poplawski S."/>
            <person name="Goldman W.E."/>
            <person name="Michael T."/>
            <person name="Cuomo C.A."/>
            <person name="Sil A."/>
            <person name="Beyhan S."/>
        </authorList>
    </citation>
    <scope>NUCLEOTIDE SEQUENCE</scope>
    <source>
        <strain evidence="1">WU24</strain>
    </source>
</reference>
<sequence>MAKAMEKDFGTSQRNPKAIRIAGLATAYFSGCYRPCWKWAMISTQS</sequence>
<name>A0A8A1MFA8_AJECA</name>
<proteinExistence type="predicted"/>
<dbReference type="Proteomes" id="UP000663671">
    <property type="component" value="Chromosome 3"/>
</dbReference>
<dbReference type="AlphaFoldDB" id="A0A8A1MFA8"/>
<protein>
    <submittedName>
        <fullName evidence="1">Uncharacterized protein</fullName>
    </submittedName>
</protein>
<organism evidence="1">
    <name type="scientific">Ajellomyces capsulatus</name>
    <name type="common">Darling's disease fungus</name>
    <name type="synonym">Histoplasma capsulatum</name>
    <dbReference type="NCBI Taxonomy" id="5037"/>
    <lineage>
        <taxon>Eukaryota</taxon>
        <taxon>Fungi</taxon>
        <taxon>Dikarya</taxon>
        <taxon>Ascomycota</taxon>
        <taxon>Pezizomycotina</taxon>
        <taxon>Eurotiomycetes</taxon>
        <taxon>Eurotiomycetidae</taxon>
        <taxon>Onygenales</taxon>
        <taxon>Ajellomycetaceae</taxon>
        <taxon>Histoplasma</taxon>
    </lineage>
</organism>
<dbReference type="EMBL" id="CP069115">
    <property type="protein sequence ID" value="QSS65186.1"/>
    <property type="molecule type" value="Genomic_DNA"/>
</dbReference>
<accession>A0A8A1MFA8</accession>